<evidence type="ECO:0000313" key="2">
    <source>
        <dbReference type="Proteomes" id="UP001057402"/>
    </source>
</evidence>
<comment type="caution">
    <text evidence="1">The sequence shown here is derived from an EMBL/GenBank/DDBJ whole genome shotgun (WGS) entry which is preliminary data.</text>
</comment>
<dbReference type="Proteomes" id="UP001057402">
    <property type="component" value="Chromosome 4"/>
</dbReference>
<organism evidence="1 2">
    <name type="scientific">Melastoma candidum</name>
    <dbReference type="NCBI Taxonomy" id="119954"/>
    <lineage>
        <taxon>Eukaryota</taxon>
        <taxon>Viridiplantae</taxon>
        <taxon>Streptophyta</taxon>
        <taxon>Embryophyta</taxon>
        <taxon>Tracheophyta</taxon>
        <taxon>Spermatophyta</taxon>
        <taxon>Magnoliopsida</taxon>
        <taxon>eudicotyledons</taxon>
        <taxon>Gunneridae</taxon>
        <taxon>Pentapetalae</taxon>
        <taxon>rosids</taxon>
        <taxon>malvids</taxon>
        <taxon>Myrtales</taxon>
        <taxon>Melastomataceae</taxon>
        <taxon>Melastomatoideae</taxon>
        <taxon>Melastomateae</taxon>
        <taxon>Melastoma</taxon>
    </lineage>
</organism>
<keyword evidence="2" id="KW-1185">Reference proteome</keyword>
<evidence type="ECO:0000313" key="1">
    <source>
        <dbReference type="EMBL" id="KAI4378721.1"/>
    </source>
</evidence>
<gene>
    <name evidence="1" type="ORF">MLD38_016161</name>
</gene>
<reference evidence="2" key="1">
    <citation type="journal article" date="2023" name="Front. Plant Sci.">
        <title>Chromosomal-level genome assembly of Melastoma candidum provides insights into trichome evolution.</title>
        <authorList>
            <person name="Zhong Y."/>
            <person name="Wu W."/>
            <person name="Sun C."/>
            <person name="Zou P."/>
            <person name="Liu Y."/>
            <person name="Dai S."/>
            <person name="Zhou R."/>
        </authorList>
    </citation>
    <scope>NUCLEOTIDE SEQUENCE [LARGE SCALE GENOMIC DNA]</scope>
</reference>
<protein>
    <submittedName>
        <fullName evidence="1">Uncharacterized protein</fullName>
    </submittedName>
</protein>
<dbReference type="EMBL" id="CM042883">
    <property type="protein sequence ID" value="KAI4378721.1"/>
    <property type="molecule type" value="Genomic_DNA"/>
</dbReference>
<sequence length="85" mass="9358">MSTSFFPVAASPPTKIPERNRLLQPTIQTSRWGWFLQLASWVSRFRATPSTPSNVVAECRSSPLLIRTNSEENGASVSCPHLAAD</sequence>
<proteinExistence type="predicted"/>
<name>A0ACB9RHU6_9MYRT</name>
<accession>A0ACB9RHU6</accession>